<dbReference type="AlphaFoldDB" id="A0A9W9LUA8"/>
<dbReference type="OrthoDB" id="3945418at2759"/>
<evidence type="ECO:0000256" key="1">
    <source>
        <dbReference type="ARBA" id="ARBA00001971"/>
    </source>
</evidence>
<dbReference type="GO" id="GO:0043386">
    <property type="term" value="P:mycotoxin biosynthetic process"/>
    <property type="evidence" value="ECO:0007669"/>
    <property type="project" value="UniProtKB-ARBA"/>
</dbReference>
<dbReference type="PRINTS" id="PR00463">
    <property type="entry name" value="EP450I"/>
</dbReference>
<dbReference type="GeneID" id="81422875"/>
<dbReference type="InterPro" id="IPR050121">
    <property type="entry name" value="Cytochrome_P450_monoxygenase"/>
</dbReference>
<dbReference type="InterPro" id="IPR002401">
    <property type="entry name" value="Cyt_P450_E_grp-I"/>
</dbReference>
<dbReference type="PANTHER" id="PTHR24305:SF157">
    <property type="entry name" value="N-ACETYLTRYPTOPHAN 6-HYDROXYLASE IVOC-RELATED"/>
    <property type="match status" value="1"/>
</dbReference>
<evidence type="ECO:0000256" key="8">
    <source>
        <dbReference type="PIRSR" id="PIRSR602401-1"/>
    </source>
</evidence>
<dbReference type="InterPro" id="IPR001128">
    <property type="entry name" value="Cyt_P450"/>
</dbReference>
<dbReference type="Pfam" id="PF00067">
    <property type="entry name" value="p450"/>
    <property type="match status" value="2"/>
</dbReference>
<comment type="similarity">
    <text evidence="2 9">Belongs to the cytochrome P450 family.</text>
</comment>
<evidence type="ECO:0000256" key="4">
    <source>
        <dbReference type="ARBA" id="ARBA00022723"/>
    </source>
</evidence>
<evidence type="ECO:0008006" key="12">
    <source>
        <dbReference type="Google" id="ProtNLM"/>
    </source>
</evidence>
<dbReference type="PROSITE" id="PS00086">
    <property type="entry name" value="CYTOCHROME_P450"/>
    <property type="match status" value="1"/>
</dbReference>
<keyword evidence="11" id="KW-1185">Reference proteome</keyword>
<dbReference type="InterPro" id="IPR036396">
    <property type="entry name" value="Cyt_P450_sf"/>
</dbReference>
<feature type="binding site" description="axial binding residue" evidence="8">
    <location>
        <position position="409"/>
    </location>
    <ligand>
        <name>heme</name>
        <dbReference type="ChEBI" id="CHEBI:30413"/>
    </ligand>
    <ligandPart>
        <name>Fe</name>
        <dbReference type="ChEBI" id="CHEBI:18248"/>
    </ligandPart>
</feature>
<name>A0A9W9LUA8_9EURO</name>
<dbReference type="RefSeq" id="XP_056547305.1">
    <property type="nucleotide sequence ID" value="XM_056683699.1"/>
</dbReference>
<keyword evidence="5 9" id="KW-0560">Oxidoreductase</keyword>
<dbReference type="GO" id="GO:0004497">
    <property type="term" value="F:monooxygenase activity"/>
    <property type="evidence" value="ECO:0007669"/>
    <property type="project" value="UniProtKB-KW"/>
</dbReference>
<keyword evidence="6 8" id="KW-0408">Iron</keyword>
<evidence type="ECO:0000256" key="7">
    <source>
        <dbReference type="ARBA" id="ARBA00023033"/>
    </source>
</evidence>
<dbReference type="InterPro" id="IPR017972">
    <property type="entry name" value="Cyt_P450_CS"/>
</dbReference>
<dbReference type="CDD" id="cd11062">
    <property type="entry name" value="CYP58-like"/>
    <property type="match status" value="1"/>
</dbReference>
<evidence type="ECO:0000256" key="9">
    <source>
        <dbReference type="RuleBase" id="RU000461"/>
    </source>
</evidence>
<accession>A0A9W9LUA8</accession>
<dbReference type="Gene3D" id="1.10.630.10">
    <property type="entry name" value="Cytochrome P450"/>
    <property type="match status" value="1"/>
</dbReference>
<evidence type="ECO:0000256" key="2">
    <source>
        <dbReference type="ARBA" id="ARBA00010617"/>
    </source>
</evidence>
<reference evidence="10" key="1">
    <citation type="submission" date="2022-11" db="EMBL/GenBank/DDBJ databases">
        <authorList>
            <person name="Petersen C."/>
        </authorList>
    </citation>
    <scope>NUCLEOTIDE SEQUENCE</scope>
    <source>
        <strain evidence="10">IBT 26290</strain>
    </source>
</reference>
<evidence type="ECO:0000256" key="3">
    <source>
        <dbReference type="ARBA" id="ARBA00022617"/>
    </source>
</evidence>
<dbReference type="SUPFAM" id="SSF48264">
    <property type="entry name" value="Cytochrome P450"/>
    <property type="match status" value="1"/>
</dbReference>
<dbReference type="GO" id="GO:0016705">
    <property type="term" value="F:oxidoreductase activity, acting on paired donors, with incorporation or reduction of molecular oxygen"/>
    <property type="evidence" value="ECO:0007669"/>
    <property type="project" value="InterPro"/>
</dbReference>
<keyword evidence="7 9" id="KW-0503">Monooxygenase</keyword>
<comment type="caution">
    <text evidence="10">The sequence shown here is derived from an EMBL/GenBank/DDBJ whole genome shotgun (WGS) entry which is preliminary data.</text>
</comment>
<sequence>MEYSGPVVRINPFEIHVQDPEFYRVLYTGSSSRRDKWPWAARMFGNNTSVFSTISHAHHRVRRAALNPIFSKTAIFELQDDINVFIGHLCNRLDGFAVAKKPVNAGLAFACLAGDVISKYCFGEPFRLLDDPEFAPDWVNTISAPSELSHLIKQFPWLVPLLAKLPLWLVYWISPAFGCLYTIQQVTSPESGCFEYNLLNVLQWMNLNVQEIIDKRIGSENKNNSQGAEGKLDVKTSSCVFDMLLQSRLPVCEKTVERLKGEGQTLIGAGTLTMVNVLKTVVFHTVANPLRLYDLLKELDEAFPDQSAALSLRKLEKLPILTSYITEGLRLAYGVTHRLQLLADEPLSLHGWHIPPRTPVSMTSIFMHDNVKIFPEPRQFCPERWLDNPESRTELLKHFVPFGKGTRMCLGMHLAWAELYLVLGTLFRRYNISLYETTVEDVEMAHDFFDPVPKLDSKGLRIIISTRHRK</sequence>
<reference evidence="10" key="2">
    <citation type="journal article" date="2023" name="IMA Fungus">
        <title>Comparative genomic study of the Penicillium genus elucidates a diverse pangenome and 15 lateral gene transfer events.</title>
        <authorList>
            <person name="Petersen C."/>
            <person name="Sorensen T."/>
            <person name="Nielsen M.R."/>
            <person name="Sondergaard T.E."/>
            <person name="Sorensen J.L."/>
            <person name="Fitzpatrick D.A."/>
            <person name="Frisvad J.C."/>
            <person name="Nielsen K.L."/>
        </authorList>
    </citation>
    <scope>NUCLEOTIDE SEQUENCE</scope>
    <source>
        <strain evidence="10">IBT 26290</strain>
    </source>
</reference>
<evidence type="ECO:0000256" key="5">
    <source>
        <dbReference type="ARBA" id="ARBA00023002"/>
    </source>
</evidence>
<evidence type="ECO:0000313" key="10">
    <source>
        <dbReference type="EMBL" id="KAJ5175697.1"/>
    </source>
</evidence>
<evidence type="ECO:0000256" key="6">
    <source>
        <dbReference type="ARBA" id="ARBA00023004"/>
    </source>
</evidence>
<keyword evidence="3 8" id="KW-0349">Heme</keyword>
<dbReference type="PANTHER" id="PTHR24305">
    <property type="entry name" value="CYTOCHROME P450"/>
    <property type="match status" value="1"/>
</dbReference>
<organism evidence="10 11">
    <name type="scientific">Penicillium canariense</name>
    <dbReference type="NCBI Taxonomy" id="189055"/>
    <lineage>
        <taxon>Eukaryota</taxon>
        <taxon>Fungi</taxon>
        <taxon>Dikarya</taxon>
        <taxon>Ascomycota</taxon>
        <taxon>Pezizomycotina</taxon>
        <taxon>Eurotiomycetes</taxon>
        <taxon>Eurotiomycetidae</taxon>
        <taxon>Eurotiales</taxon>
        <taxon>Aspergillaceae</taxon>
        <taxon>Penicillium</taxon>
    </lineage>
</organism>
<gene>
    <name evidence="10" type="ORF">N7482_001574</name>
</gene>
<protein>
    <recommendedName>
        <fullName evidence="12">Trichodiene oxygenase</fullName>
    </recommendedName>
</protein>
<dbReference type="GO" id="GO:0005506">
    <property type="term" value="F:iron ion binding"/>
    <property type="evidence" value="ECO:0007669"/>
    <property type="project" value="InterPro"/>
</dbReference>
<evidence type="ECO:0000313" key="11">
    <source>
        <dbReference type="Proteomes" id="UP001149163"/>
    </source>
</evidence>
<dbReference type="GO" id="GO:0020037">
    <property type="term" value="F:heme binding"/>
    <property type="evidence" value="ECO:0007669"/>
    <property type="project" value="InterPro"/>
</dbReference>
<proteinExistence type="inferred from homology"/>
<dbReference type="EMBL" id="JAPQKN010000001">
    <property type="protein sequence ID" value="KAJ5175697.1"/>
    <property type="molecule type" value="Genomic_DNA"/>
</dbReference>
<comment type="cofactor">
    <cofactor evidence="1 8">
        <name>heme</name>
        <dbReference type="ChEBI" id="CHEBI:30413"/>
    </cofactor>
</comment>
<keyword evidence="4 8" id="KW-0479">Metal-binding</keyword>
<dbReference type="Proteomes" id="UP001149163">
    <property type="component" value="Unassembled WGS sequence"/>
</dbReference>